<dbReference type="Proteomes" id="UP000095280">
    <property type="component" value="Unplaced"/>
</dbReference>
<evidence type="ECO:0000256" key="16">
    <source>
        <dbReference type="RuleBase" id="RU003938"/>
    </source>
</evidence>
<dbReference type="PROSITE" id="PS01315">
    <property type="entry name" value="CDS"/>
    <property type="match status" value="1"/>
</dbReference>
<evidence type="ECO:0000256" key="2">
    <source>
        <dbReference type="ARBA" id="ARBA00004141"/>
    </source>
</evidence>
<evidence type="ECO:0000256" key="17">
    <source>
        <dbReference type="SAM" id="MobiDB-lite"/>
    </source>
</evidence>
<dbReference type="GO" id="GO:0016024">
    <property type="term" value="P:CDP-diacylglycerol biosynthetic process"/>
    <property type="evidence" value="ECO:0007669"/>
    <property type="project" value="UniProtKB-UniPathway"/>
</dbReference>
<sequence length="643" mass="72586">FQPNSGFMPIIFSVQVTHNLRMPKIDSQTDCSALMHTENGSSSTYSQAIRNAIGQARKMRMRNQMKAQSRPGHRGFMAIIPSAQVRHSLTTPSNASQTACSGWMQAENGSSRIKQIWRTFLTAVLGLGRCHRPPEWPGPTAEPQLAALFPAAQAAAEPPWHPASLAQRALPVYYNLSAQHLQSLTVAPSQRRRALCASSALQNCTKPYRLDNPVAQSRTNLHRHTKMSDKSASNLKANGRPPSSNAPGNPAATQSTPEESSNILQRLLAPLSPRWQNWVIRTIMSFILLLQMLCFKEIIGIGHAIYRSHDLPWFRVLSWFFLFASNYFFFGESMIDQFRILLHRKQFLEPLLTYHRLISFSLYCGGIVGFVVSLVKKHYLKQFTLFGWTHVTLLFLITSSHLMIRNVFDGVIWVILPCAMIICNDMMAYVFGFFFGRTPLIKLSPKKTWEGFLGGGFSTIVFSLLLGHCLIQFDSMVCPIEYDELGNTLNTNCSRHPVFQPVQFRLPFAEFLVAKMEDSSTLLGFEALLSSIPWYQFHWHTICMASFASIVAPFGGFFASGFKRAFKIKDFSNTIPGHGGVMDRFDCQIIMGIFVYVYFHTFIMVTSPHHLLRQVYSLRPSDQLKFYEALTEGLAKRGIVPAV</sequence>
<feature type="transmembrane region" description="Helical" evidence="18">
    <location>
        <begin position="410"/>
        <end position="431"/>
    </location>
</feature>
<evidence type="ECO:0000256" key="5">
    <source>
        <dbReference type="ARBA" id="ARBA00010185"/>
    </source>
</evidence>
<feature type="compositionally biased region" description="Low complexity" evidence="17">
    <location>
        <begin position="238"/>
        <end position="252"/>
    </location>
</feature>
<feature type="region of interest" description="Disordered" evidence="17">
    <location>
        <begin position="209"/>
        <end position="257"/>
    </location>
</feature>
<comment type="similarity">
    <text evidence="5 16">Belongs to the CDS family.</text>
</comment>
<keyword evidence="10 16" id="KW-0548">Nucleotidyltransferase</keyword>
<evidence type="ECO:0000256" key="11">
    <source>
        <dbReference type="ARBA" id="ARBA00022989"/>
    </source>
</evidence>
<keyword evidence="12" id="KW-0443">Lipid metabolism</keyword>
<comment type="subcellular location">
    <subcellularLocation>
        <location evidence="2">Membrane</location>
        <topology evidence="2">Multi-pass membrane protein</topology>
    </subcellularLocation>
</comment>
<evidence type="ECO:0000256" key="1">
    <source>
        <dbReference type="ARBA" id="ARBA00001698"/>
    </source>
</evidence>
<keyword evidence="7" id="KW-0444">Lipid biosynthesis</keyword>
<dbReference type="InterPro" id="IPR016720">
    <property type="entry name" value="PC_Trfase_euk"/>
</dbReference>
<evidence type="ECO:0000256" key="7">
    <source>
        <dbReference type="ARBA" id="ARBA00022516"/>
    </source>
</evidence>
<evidence type="ECO:0000313" key="19">
    <source>
        <dbReference type="Proteomes" id="UP000095280"/>
    </source>
</evidence>
<dbReference type="AlphaFoldDB" id="A0A1I8IRZ1"/>
<comment type="catalytic activity">
    <reaction evidence="1 16">
        <text>a 1,2-diacyl-sn-glycero-3-phosphate + CTP + H(+) = a CDP-1,2-diacyl-sn-glycerol + diphosphate</text>
        <dbReference type="Rhea" id="RHEA:16229"/>
        <dbReference type="ChEBI" id="CHEBI:15378"/>
        <dbReference type="ChEBI" id="CHEBI:33019"/>
        <dbReference type="ChEBI" id="CHEBI:37563"/>
        <dbReference type="ChEBI" id="CHEBI:58332"/>
        <dbReference type="ChEBI" id="CHEBI:58608"/>
        <dbReference type="EC" id="2.7.7.41"/>
    </reaction>
</comment>
<keyword evidence="11 18" id="KW-1133">Transmembrane helix</keyword>
<feature type="transmembrane region" description="Helical" evidence="18">
    <location>
        <begin position="355"/>
        <end position="373"/>
    </location>
</feature>
<dbReference type="GO" id="GO:0004605">
    <property type="term" value="F:phosphatidate cytidylyltransferase activity"/>
    <property type="evidence" value="ECO:0007669"/>
    <property type="project" value="UniProtKB-EC"/>
</dbReference>
<evidence type="ECO:0000256" key="15">
    <source>
        <dbReference type="ARBA" id="ARBA00023264"/>
    </source>
</evidence>
<proteinExistence type="inferred from homology"/>
<evidence type="ECO:0000256" key="14">
    <source>
        <dbReference type="ARBA" id="ARBA00023209"/>
    </source>
</evidence>
<dbReference type="PANTHER" id="PTHR13773">
    <property type="entry name" value="PHOSPHATIDATE CYTIDYLYLTRANSFERASE"/>
    <property type="match status" value="1"/>
</dbReference>
<dbReference type="UniPathway" id="UPA00557">
    <property type="reaction ID" value="UER00614"/>
</dbReference>
<feature type="transmembrane region" description="Helical" evidence="18">
    <location>
        <begin position="316"/>
        <end position="335"/>
    </location>
</feature>
<feature type="transmembrane region" description="Helical" evidence="18">
    <location>
        <begin position="537"/>
        <end position="559"/>
    </location>
</feature>
<reference evidence="20" key="1">
    <citation type="submission" date="2016-11" db="UniProtKB">
        <authorList>
            <consortium name="WormBaseParasite"/>
        </authorList>
    </citation>
    <scope>IDENTIFICATION</scope>
</reference>
<evidence type="ECO:0000256" key="10">
    <source>
        <dbReference type="ARBA" id="ARBA00022695"/>
    </source>
</evidence>
<comment type="pathway">
    <text evidence="3 16">Phospholipid metabolism; CDP-diacylglycerol biosynthesis; CDP-diacylglycerol from sn-glycerol 3-phosphate: step 3/3.</text>
</comment>
<feature type="transmembrane region" description="Helical" evidence="18">
    <location>
        <begin position="452"/>
        <end position="473"/>
    </location>
</feature>
<dbReference type="WBParaSite" id="maker-uti_cns_0015644-snap-gene-0.7-mRNA-1">
    <property type="protein sequence ID" value="maker-uti_cns_0015644-snap-gene-0.7-mRNA-1"/>
    <property type="gene ID" value="maker-uti_cns_0015644-snap-gene-0.7"/>
</dbReference>
<comment type="pathway">
    <text evidence="4">Lipid metabolism.</text>
</comment>
<feature type="transmembrane region" description="Helical" evidence="18">
    <location>
        <begin position="278"/>
        <end position="295"/>
    </location>
</feature>
<dbReference type="PANTHER" id="PTHR13773:SF8">
    <property type="entry name" value="PHOSPHATIDATE CYTIDYLYLTRANSFERASE, PHOTORECEPTOR-SPECIFIC"/>
    <property type="match status" value="1"/>
</dbReference>
<accession>A0A1I8IRZ1</accession>
<evidence type="ECO:0000256" key="8">
    <source>
        <dbReference type="ARBA" id="ARBA00022679"/>
    </source>
</evidence>
<evidence type="ECO:0000256" key="6">
    <source>
        <dbReference type="ARBA" id="ARBA00012487"/>
    </source>
</evidence>
<dbReference type="GO" id="GO:0005789">
    <property type="term" value="C:endoplasmic reticulum membrane"/>
    <property type="evidence" value="ECO:0007669"/>
    <property type="project" value="TreeGrafter"/>
</dbReference>
<evidence type="ECO:0000256" key="3">
    <source>
        <dbReference type="ARBA" id="ARBA00005119"/>
    </source>
</evidence>
<keyword evidence="15" id="KW-1208">Phospholipid metabolism</keyword>
<keyword evidence="9 16" id="KW-0812">Transmembrane</keyword>
<evidence type="ECO:0000313" key="20">
    <source>
        <dbReference type="WBParaSite" id="maker-uti_cns_0015644-snap-gene-0.7-mRNA-1"/>
    </source>
</evidence>
<keyword evidence="14" id="KW-0594">Phospholipid biosynthesis</keyword>
<keyword evidence="8 16" id="KW-0808">Transferase</keyword>
<protein>
    <recommendedName>
        <fullName evidence="6 16">Phosphatidate cytidylyltransferase</fullName>
        <ecNumber evidence="6 16">2.7.7.41</ecNumber>
    </recommendedName>
</protein>
<organism evidence="19 20">
    <name type="scientific">Macrostomum lignano</name>
    <dbReference type="NCBI Taxonomy" id="282301"/>
    <lineage>
        <taxon>Eukaryota</taxon>
        <taxon>Metazoa</taxon>
        <taxon>Spiralia</taxon>
        <taxon>Lophotrochozoa</taxon>
        <taxon>Platyhelminthes</taxon>
        <taxon>Rhabditophora</taxon>
        <taxon>Macrostomorpha</taxon>
        <taxon>Macrostomida</taxon>
        <taxon>Macrostomidae</taxon>
        <taxon>Macrostomum</taxon>
    </lineage>
</organism>
<dbReference type="EC" id="2.7.7.41" evidence="6 16"/>
<evidence type="ECO:0000256" key="18">
    <source>
        <dbReference type="SAM" id="Phobius"/>
    </source>
</evidence>
<evidence type="ECO:0000256" key="12">
    <source>
        <dbReference type="ARBA" id="ARBA00023098"/>
    </source>
</evidence>
<keyword evidence="13 18" id="KW-0472">Membrane</keyword>
<feature type="transmembrane region" description="Helical" evidence="18">
    <location>
        <begin position="385"/>
        <end position="404"/>
    </location>
</feature>
<evidence type="ECO:0000256" key="4">
    <source>
        <dbReference type="ARBA" id="ARBA00005189"/>
    </source>
</evidence>
<name>A0A1I8IRZ1_9PLAT</name>
<keyword evidence="19" id="KW-1185">Reference proteome</keyword>
<dbReference type="Pfam" id="PF01148">
    <property type="entry name" value="CTP_transf_1"/>
    <property type="match status" value="1"/>
</dbReference>
<dbReference type="InterPro" id="IPR000374">
    <property type="entry name" value="PC_trans"/>
</dbReference>
<evidence type="ECO:0000256" key="13">
    <source>
        <dbReference type="ARBA" id="ARBA00023136"/>
    </source>
</evidence>
<evidence type="ECO:0000256" key="9">
    <source>
        <dbReference type="ARBA" id="ARBA00022692"/>
    </source>
</evidence>